<dbReference type="EMBL" id="AP022345">
    <property type="protein sequence ID" value="BBU69260.1"/>
    <property type="molecule type" value="Genomic_DNA"/>
</dbReference>
<name>A0A679IC00_9RHOO</name>
<organism evidence="1 2">
    <name type="scientific">Fluviibacter phosphoraccumulans</name>
    <dbReference type="NCBI Taxonomy" id="1751046"/>
    <lineage>
        <taxon>Bacteria</taxon>
        <taxon>Pseudomonadati</taxon>
        <taxon>Pseudomonadota</taxon>
        <taxon>Betaproteobacteria</taxon>
        <taxon>Rhodocyclales</taxon>
        <taxon>Fluviibacteraceae</taxon>
        <taxon>Fluviibacter</taxon>
    </lineage>
</organism>
<dbReference type="SUPFAM" id="SSF53850">
    <property type="entry name" value="Periplasmic binding protein-like II"/>
    <property type="match status" value="1"/>
</dbReference>
<dbReference type="Gene3D" id="3.40.190.10">
    <property type="entry name" value="Periplasmic binding protein-like II"/>
    <property type="match status" value="2"/>
</dbReference>
<protein>
    <submittedName>
        <fullName evidence="1">Phosphate ABC transporter substrate-binding protein</fullName>
    </submittedName>
</protein>
<sequence length="307" mass="34042">MSDTCLKSNVRLLNRSFWACMLWRQSVKLYLIGLFLLFGATSAQAVCYGDQQRSSAPIVFSPVPQLPVPTLFAKWAPLLEVLGKETGQCFELMIKPTIPEFERLLLKGIPGLAYANPYHAVIAHKAKGYMPLLADGSTLLTGILVVKKGSEINRLDDLQGRRVDFPAPNAFAASLLLRAHLQQFKINIQPRYVKTHSNVYRGVILGEAIAGGGVNKTLDNEPEVVRQQLSVLYESPGYRSHPVIASPQLPPAIRKLILERFLALSHTEAGRVLLAGVHLNEPIAVSYQQDYRPLERLGLEKLVVLDD</sequence>
<evidence type="ECO:0000313" key="1">
    <source>
        <dbReference type="EMBL" id="BBU69260.1"/>
    </source>
</evidence>
<gene>
    <name evidence="1" type="ORF">ICHIAU1_15430</name>
</gene>
<accession>A0A679IC00</accession>
<keyword evidence="2" id="KW-1185">Reference proteome</keyword>
<dbReference type="AlphaFoldDB" id="A0A679IC00"/>
<dbReference type="Pfam" id="PF12974">
    <property type="entry name" value="Phosphonate-bd"/>
    <property type="match status" value="1"/>
</dbReference>
<proteinExistence type="predicted"/>
<dbReference type="Proteomes" id="UP000463961">
    <property type="component" value="Chromosome"/>
</dbReference>
<dbReference type="PANTHER" id="PTHR35841">
    <property type="entry name" value="PHOSPHONATES-BINDING PERIPLASMIC PROTEIN"/>
    <property type="match status" value="1"/>
</dbReference>
<reference evidence="2" key="1">
    <citation type="submission" date="2020-01" db="EMBL/GenBank/DDBJ databases">
        <title>Phosphoaccumulans saitamaens gen. nov., sp. nov., a polyphosphate accumulating bacterium isolated from surface river water.</title>
        <authorList>
            <person name="Watanabe K."/>
            <person name="Suda W."/>
        </authorList>
    </citation>
    <scope>NUCLEOTIDE SEQUENCE [LARGE SCALE GENOMIC DNA]</scope>
    <source>
        <strain evidence="2">ICHIAU1</strain>
    </source>
</reference>
<evidence type="ECO:0000313" key="2">
    <source>
        <dbReference type="Proteomes" id="UP000463961"/>
    </source>
</evidence>
<dbReference type="PANTHER" id="PTHR35841:SF1">
    <property type="entry name" value="PHOSPHONATES-BINDING PERIPLASMIC PROTEIN"/>
    <property type="match status" value="1"/>
</dbReference>